<reference evidence="12" key="1">
    <citation type="submission" date="2016-12" db="EMBL/GenBank/DDBJ databases">
        <title>Complete Genome Sequence of Beggiatoa leptomitiformis D-401.</title>
        <authorList>
            <person name="Fomenkov A."/>
            <person name="Vincze T."/>
            <person name="Grabovich M."/>
            <person name="Anton B.P."/>
            <person name="Dubinina G."/>
            <person name="Orlova M."/>
            <person name="Belousova E."/>
            <person name="Roberts R.J."/>
        </authorList>
    </citation>
    <scope>NUCLEOTIDE SEQUENCE [LARGE SCALE GENOMIC DNA]</scope>
    <source>
        <strain evidence="12">D-401</strain>
    </source>
</reference>
<dbReference type="InterPro" id="IPR006260">
    <property type="entry name" value="TonB/TolA_C"/>
</dbReference>
<keyword evidence="6" id="KW-0812">Transmembrane</keyword>
<keyword evidence="4" id="KW-1003">Cell membrane</keyword>
<organism evidence="11 12">
    <name type="scientific">Beggiatoa leptomitoformis</name>
    <dbReference type="NCBI Taxonomy" id="288004"/>
    <lineage>
        <taxon>Bacteria</taxon>
        <taxon>Pseudomonadati</taxon>
        <taxon>Pseudomonadota</taxon>
        <taxon>Gammaproteobacteria</taxon>
        <taxon>Thiotrichales</taxon>
        <taxon>Thiotrichaceae</taxon>
        <taxon>Beggiatoa</taxon>
    </lineage>
</organism>
<dbReference type="Gene3D" id="3.30.1150.10">
    <property type="match status" value="1"/>
</dbReference>
<accession>A0A2N9YE82</accession>
<keyword evidence="7" id="KW-0653">Protein transport</keyword>
<dbReference type="PANTHER" id="PTHR33446">
    <property type="entry name" value="PROTEIN TONB-RELATED"/>
    <property type="match status" value="1"/>
</dbReference>
<evidence type="ECO:0000256" key="3">
    <source>
        <dbReference type="ARBA" id="ARBA00022448"/>
    </source>
</evidence>
<gene>
    <name evidence="11" type="ORF">BLE401_08785</name>
</gene>
<comment type="similarity">
    <text evidence="2">Belongs to the TonB family.</text>
</comment>
<dbReference type="InterPro" id="IPR051045">
    <property type="entry name" value="TonB-dependent_transducer"/>
</dbReference>
<dbReference type="PANTHER" id="PTHR33446:SF2">
    <property type="entry name" value="PROTEIN TONB"/>
    <property type="match status" value="1"/>
</dbReference>
<dbReference type="GO" id="GO:0015031">
    <property type="term" value="P:protein transport"/>
    <property type="evidence" value="ECO:0007669"/>
    <property type="project" value="UniProtKB-KW"/>
</dbReference>
<keyword evidence="5" id="KW-0997">Cell inner membrane</keyword>
<keyword evidence="9" id="KW-0472">Membrane</keyword>
<dbReference type="NCBIfam" id="TIGR01352">
    <property type="entry name" value="tonB_Cterm"/>
    <property type="match status" value="1"/>
</dbReference>
<dbReference type="PROSITE" id="PS52015">
    <property type="entry name" value="TONB_CTD"/>
    <property type="match status" value="1"/>
</dbReference>
<feature type="domain" description="TonB C-terminal" evidence="10">
    <location>
        <begin position="167"/>
        <end position="258"/>
    </location>
</feature>
<dbReference type="Proteomes" id="UP000234271">
    <property type="component" value="Chromosome"/>
</dbReference>
<evidence type="ECO:0000256" key="8">
    <source>
        <dbReference type="ARBA" id="ARBA00022989"/>
    </source>
</evidence>
<dbReference type="GO" id="GO:0055085">
    <property type="term" value="P:transmembrane transport"/>
    <property type="evidence" value="ECO:0007669"/>
    <property type="project" value="InterPro"/>
</dbReference>
<dbReference type="GO" id="GO:0098797">
    <property type="term" value="C:plasma membrane protein complex"/>
    <property type="evidence" value="ECO:0007669"/>
    <property type="project" value="TreeGrafter"/>
</dbReference>
<evidence type="ECO:0000259" key="10">
    <source>
        <dbReference type="PROSITE" id="PS52015"/>
    </source>
</evidence>
<keyword evidence="12" id="KW-1185">Reference proteome</keyword>
<comment type="subcellular location">
    <subcellularLocation>
        <location evidence="1">Cell inner membrane</location>
        <topology evidence="1">Single-pass membrane protein</topology>
        <orientation evidence="1">Periplasmic side</orientation>
    </subcellularLocation>
</comment>
<evidence type="ECO:0000256" key="9">
    <source>
        <dbReference type="ARBA" id="ARBA00023136"/>
    </source>
</evidence>
<dbReference type="InterPro" id="IPR037682">
    <property type="entry name" value="TonB_C"/>
</dbReference>
<evidence type="ECO:0000256" key="2">
    <source>
        <dbReference type="ARBA" id="ARBA00006555"/>
    </source>
</evidence>
<proteinExistence type="inferred from homology"/>
<evidence type="ECO:0000256" key="1">
    <source>
        <dbReference type="ARBA" id="ARBA00004383"/>
    </source>
</evidence>
<evidence type="ECO:0000256" key="6">
    <source>
        <dbReference type="ARBA" id="ARBA00022692"/>
    </source>
</evidence>
<evidence type="ECO:0000256" key="4">
    <source>
        <dbReference type="ARBA" id="ARBA00022475"/>
    </source>
</evidence>
<evidence type="ECO:0000313" key="11">
    <source>
        <dbReference type="EMBL" id="AUI68792.2"/>
    </source>
</evidence>
<keyword evidence="8" id="KW-1133">Transmembrane helix</keyword>
<sequence length="258" mass="28632">MCLGWQWLRIMMVMLFVLALHAVAFWQLLNRVSQPASIPVTAQTIRVRLFSPAPVAPVMPAPAIVAPQLVESVIKPPNAQTQVAKKTPILRERTKPPEKSIQKTVSAIKSVKPVIQKMDLPAPVLPQSSSSDKPAETHIPVSAPAPVLSQSLVKSPVKPTMVIETTPPRFDVAYLRNPKPKYPLLSNRLREKGVVFLKVKVNTAGYAEQILVDKSSGYDRLDQAAKETVQQWRFVPAREGEQVMSAWVIVPIEFTLKQ</sequence>
<evidence type="ECO:0000256" key="7">
    <source>
        <dbReference type="ARBA" id="ARBA00022927"/>
    </source>
</evidence>
<dbReference type="EMBL" id="CP018889">
    <property type="protein sequence ID" value="AUI68792.2"/>
    <property type="molecule type" value="Genomic_DNA"/>
</dbReference>
<name>A0A2N9YE82_9GAMM</name>
<dbReference type="OrthoDB" id="9792439at2"/>
<dbReference type="Pfam" id="PF03544">
    <property type="entry name" value="TonB_C"/>
    <property type="match status" value="1"/>
</dbReference>
<dbReference type="AlphaFoldDB" id="A0A2N9YE82"/>
<evidence type="ECO:0000256" key="5">
    <source>
        <dbReference type="ARBA" id="ARBA00022519"/>
    </source>
</evidence>
<dbReference type="SUPFAM" id="SSF74653">
    <property type="entry name" value="TolA/TonB C-terminal domain"/>
    <property type="match status" value="1"/>
</dbReference>
<evidence type="ECO:0000313" key="12">
    <source>
        <dbReference type="Proteomes" id="UP000234271"/>
    </source>
</evidence>
<keyword evidence="3" id="KW-0813">Transport</keyword>
<protein>
    <submittedName>
        <fullName evidence="11">TonB family protein</fullName>
    </submittedName>
</protein>
<dbReference type="GO" id="GO:0031992">
    <property type="term" value="F:energy transducer activity"/>
    <property type="evidence" value="ECO:0007669"/>
    <property type="project" value="TreeGrafter"/>
</dbReference>